<gene>
    <name evidence="2" type="ORF">ABT404_17545</name>
</gene>
<evidence type="ECO:0000313" key="2">
    <source>
        <dbReference type="EMBL" id="MER7181258.1"/>
    </source>
</evidence>
<sequence>MWLLRPPGTGCFDKDQRRAVEVLFDAVLPGGPRRPGAADADAAEYIDRLLAMGPETHPEIPSWRLAYPVLLAALDTAAQRAHGGRGVAELDRAEATALLLDLAAGTLPDWPTTALAQPAAFALLRAHCIEGCFGDPRWGGNREAVIWRWYGYLTPAEPFTRPTTATPFTRPTTATADRPGEDS</sequence>
<dbReference type="EMBL" id="JBEPEK010000110">
    <property type="protein sequence ID" value="MER7181258.1"/>
    <property type="molecule type" value="Genomic_DNA"/>
</dbReference>
<comment type="caution">
    <text evidence="2">The sequence shown here is derived from an EMBL/GenBank/DDBJ whole genome shotgun (WGS) entry which is preliminary data.</text>
</comment>
<dbReference type="RefSeq" id="WP_350781936.1">
    <property type="nucleotide sequence ID" value="NZ_JBEPEK010000110.1"/>
</dbReference>
<feature type="compositionally biased region" description="Low complexity" evidence="1">
    <location>
        <begin position="161"/>
        <end position="176"/>
    </location>
</feature>
<protein>
    <submittedName>
        <fullName evidence="2">Gluconate 2-dehydrogenase subunit 3 family protein</fullName>
    </submittedName>
</protein>
<reference evidence="2 3" key="1">
    <citation type="submission" date="2024-06" db="EMBL/GenBank/DDBJ databases">
        <title>The Natural Products Discovery Center: Release of the First 8490 Sequenced Strains for Exploring Actinobacteria Biosynthetic Diversity.</title>
        <authorList>
            <person name="Kalkreuter E."/>
            <person name="Kautsar S.A."/>
            <person name="Yang D."/>
            <person name="Bader C.D."/>
            <person name="Teijaro C.N."/>
            <person name="Fluegel L."/>
            <person name="Davis C.M."/>
            <person name="Simpson J.R."/>
            <person name="Lauterbach L."/>
            <person name="Steele A.D."/>
            <person name="Gui C."/>
            <person name="Meng S."/>
            <person name="Li G."/>
            <person name="Viehrig K."/>
            <person name="Ye F."/>
            <person name="Su P."/>
            <person name="Kiefer A.F."/>
            <person name="Nichols A."/>
            <person name="Cepeda A.J."/>
            <person name="Yan W."/>
            <person name="Fan B."/>
            <person name="Jiang Y."/>
            <person name="Adhikari A."/>
            <person name="Zheng C.-J."/>
            <person name="Schuster L."/>
            <person name="Cowan T.M."/>
            <person name="Smanski M.J."/>
            <person name="Chevrette M.G."/>
            <person name="De Carvalho L.P.S."/>
            <person name="Shen B."/>
        </authorList>
    </citation>
    <scope>NUCLEOTIDE SEQUENCE [LARGE SCALE GENOMIC DNA]</scope>
    <source>
        <strain evidence="2 3">NPDC000234</strain>
    </source>
</reference>
<name>A0ABV1WWV9_9ACTN</name>
<dbReference type="Proteomes" id="UP001474181">
    <property type="component" value="Unassembled WGS sequence"/>
</dbReference>
<accession>A0ABV1WWV9</accession>
<dbReference type="InterPro" id="IPR027056">
    <property type="entry name" value="Gluconate_2DH_su3"/>
</dbReference>
<feature type="region of interest" description="Disordered" evidence="1">
    <location>
        <begin position="161"/>
        <end position="183"/>
    </location>
</feature>
<evidence type="ECO:0000313" key="3">
    <source>
        <dbReference type="Proteomes" id="UP001474181"/>
    </source>
</evidence>
<keyword evidence="3" id="KW-1185">Reference proteome</keyword>
<evidence type="ECO:0000256" key="1">
    <source>
        <dbReference type="SAM" id="MobiDB-lite"/>
    </source>
</evidence>
<dbReference type="Pfam" id="PF13618">
    <property type="entry name" value="Gluconate_2-dh3"/>
    <property type="match status" value="1"/>
</dbReference>
<organism evidence="2 3">
    <name type="scientific">Streptomyces hyaluromycini</name>
    <dbReference type="NCBI Taxonomy" id="1377993"/>
    <lineage>
        <taxon>Bacteria</taxon>
        <taxon>Bacillati</taxon>
        <taxon>Actinomycetota</taxon>
        <taxon>Actinomycetes</taxon>
        <taxon>Kitasatosporales</taxon>
        <taxon>Streptomycetaceae</taxon>
        <taxon>Streptomyces</taxon>
    </lineage>
</organism>
<proteinExistence type="predicted"/>